<evidence type="ECO:0000313" key="4">
    <source>
        <dbReference type="EMBL" id="MXQ54418.1"/>
    </source>
</evidence>
<evidence type="ECO:0000256" key="2">
    <source>
        <dbReference type="ARBA" id="ARBA00024325"/>
    </source>
</evidence>
<comment type="caution">
    <text evidence="4">The sequence shown here is derived from an EMBL/GenBank/DDBJ whole genome shotgun (WGS) entry which is preliminary data.</text>
</comment>
<organism evidence="4 5">
    <name type="scientific">Shimazuella alba</name>
    <dbReference type="NCBI Taxonomy" id="2690964"/>
    <lineage>
        <taxon>Bacteria</taxon>
        <taxon>Bacillati</taxon>
        <taxon>Bacillota</taxon>
        <taxon>Bacilli</taxon>
        <taxon>Bacillales</taxon>
        <taxon>Thermoactinomycetaceae</taxon>
        <taxon>Shimazuella</taxon>
    </lineage>
</organism>
<dbReference type="Proteomes" id="UP000430692">
    <property type="component" value="Unassembled WGS sequence"/>
</dbReference>
<proteinExistence type="inferred from homology"/>
<dbReference type="RefSeq" id="WP_160801776.1">
    <property type="nucleotide sequence ID" value="NZ_WUUL01000007.1"/>
</dbReference>
<dbReference type="GO" id="GO:0030435">
    <property type="term" value="P:sporulation resulting in formation of a cellular spore"/>
    <property type="evidence" value="ECO:0007669"/>
    <property type="project" value="UniProtKB-KW"/>
</dbReference>
<dbReference type="PANTHER" id="PTHR39183:SF1">
    <property type="entry name" value="SPORE COAT PROTEIN F-LIKE PROTEIN YHCQ"/>
    <property type="match status" value="1"/>
</dbReference>
<keyword evidence="5" id="KW-1185">Reference proteome</keyword>
<accession>A0A6I4VV44</accession>
<dbReference type="AlphaFoldDB" id="A0A6I4VV44"/>
<protein>
    <submittedName>
        <fullName evidence="4">Spore coat protein</fullName>
    </submittedName>
</protein>
<comment type="subcellular location">
    <subcellularLocation>
        <location evidence="2">Spore coat</location>
    </subcellularLocation>
</comment>
<evidence type="ECO:0000313" key="5">
    <source>
        <dbReference type="Proteomes" id="UP000430692"/>
    </source>
</evidence>
<dbReference type="InterPro" id="IPR012851">
    <property type="entry name" value="Spore_coat_CotF-like"/>
</dbReference>
<dbReference type="EMBL" id="WUUL01000007">
    <property type="protein sequence ID" value="MXQ54418.1"/>
    <property type="molecule type" value="Genomic_DNA"/>
</dbReference>
<sequence length="101" mass="11144">MNEFFKSVLGMGDITDEVIASDLLISAKSGVRNYAFALTETATPEVRAALQLQFSAAMDLHEKVSNYMIENGYYHPQNMNEQLQLDSQNAQVALNASNLAD</sequence>
<comment type="similarity">
    <text evidence="3">Belongs to the CotF family.</text>
</comment>
<dbReference type="InterPro" id="IPR012347">
    <property type="entry name" value="Ferritin-like"/>
</dbReference>
<dbReference type="Gene3D" id="1.20.1260.10">
    <property type="match status" value="1"/>
</dbReference>
<keyword evidence="4" id="KW-0946">Virion</keyword>
<evidence type="ECO:0000256" key="1">
    <source>
        <dbReference type="ARBA" id="ARBA00022969"/>
    </source>
</evidence>
<name>A0A6I4VV44_9BACL</name>
<reference evidence="4 5" key="1">
    <citation type="submission" date="2019-12" db="EMBL/GenBank/DDBJ databases">
        <title>Whole-genome analyses of novel actinobacteria.</title>
        <authorList>
            <person name="Sahin N."/>
            <person name="Saygin H."/>
        </authorList>
    </citation>
    <scope>NUCLEOTIDE SEQUENCE [LARGE SCALE GENOMIC DNA]</scope>
    <source>
        <strain evidence="4 5">KC615</strain>
    </source>
</reference>
<evidence type="ECO:0000256" key="3">
    <source>
        <dbReference type="ARBA" id="ARBA00024344"/>
    </source>
</evidence>
<keyword evidence="4" id="KW-0167">Capsid protein</keyword>
<dbReference type="Pfam" id="PF07875">
    <property type="entry name" value="Coat_F"/>
    <property type="match status" value="1"/>
</dbReference>
<keyword evidence="1" id="KW-0749">Sporulation</keyword>
<gene>
    <name evidence="4" type="ORF">GSM42_11985</name>
</gene>
<dbReference type="PANTHER" id="PTHR39183">
    <property type="entry name" value="SPORE COAT PROTEIN F-LIKE PROTEIN YHCQ"/>
    <property type="match status" value="1"/>
</dbReference>